<dbReference type="PANTHER" id="PTHR31651">
    <property type="match status" value="1"/>
</dbReference>
<keyword evidence="6 10" id="KW-0472">Membrane</keyword>
<keyword evidence="11" id="KW-1185">Reference proteome</keyword>
<evidence type="ECO:0000256" key="9">
    <source>
        <dbReference type="ARBA" id="ARBA00025752"/>
    </source>
</evidence>
<keyword evidence="5 10" id="KW-1133">Transmembrane helix</keyword>
<keyword evidence="4" id="KW-0256">Endoplasmic reticulum</keyword>
<comment type="function">
    <text evidence="8">Involved in cellular auxin homeostasis by regulating auxin metabolism. Regulates intracellular auxin accumulation at the endoplasmic reticulum and thus auxin availability for nuclear auxin signaling.</text>
</comment>
<dbReference type="Pfam" id="PF03547">
    <property type="entry name" value="Mem_trans"/>
    <property type="match status" value="1"/>
</dbReference>
<feature type="transmembrane region" description="Helical" evidence="10">
    <location>
        <begin position="440"/>
        <end position="461"/>
    </location>
</feature>
<dbReference type="KEGG" id="zju:107424267"/>
<evidence type="ECO:0000256" key="2">
    <source>
        <dbReference type="ARBA" id="ARBA00022448"/>
    </source>
</evidence>
<dbReference type="InterPro" id="IPR004776">
    <property type="entry name" value="Mem_transp_PIN-like"/>
</dbReference>
<evidence type="ECO:0000313" key="11">
    <source>
        <dbReference type="Proteomes" id="UP001652623"/>
    </source>
</evidence>
<feature type="transmembrane region" description="Helical" evidence="10">
    <location>
        <begin position="106"/>
        <end position="127"/>
    </location>
</feature>
<dbReference type="PANTHER" id="PTHR31651:SF33">
    <property type="entry name" value="PROTEIN PIN-LIKES 1"/>
    <property type="match status" value="1"/>
</dbReference>
<dbReference type="RefSeq" id="XP_024932069.2">
    <property type="nucleotide sequence ID" value="XM_025076301.3"/>
</dbReference>
<comment type="similarity">
    <text evidence="9">Belongs to the auxin efflux carrier (TC 2.A.69.2) family.</text>
</comment>
<feature type="transmembrane region" description="Helical" evidence="10">
    <location>
        <begin position="370"/>
        <end position="390"/>
    </location>
</feature>
<dbReference type="GO" id="GO:0009734">
    <property type="term" value="P:auxin-activated signaling pathway"/>
    <property type="evidence" value="ECO:0007669"/>
    <property type="project" value="UniProtKB-KW"/>
</dbReference>
<evidence type="ECO:0000256" key="5">
    <source>
        <dbReference type="ARBA" id="ARBA00022989"/>
    </source>
</evidence>
<dbReference type="GO" id="GO:0005789">
    <property type="term" value="C:endoplasmic reticulum membrane"/>
    <property type="evidence" value="ECO:0007669"/>
    <property type="project" value="UniProtKB-SubCell"/>
</dbReference>
<reference evidence="12 13" key="1">
    <citation type="submission" date="2025-05" db="UniProtKB">
        <authorList>
            <consortium name="RefSeq"/>
        </authorList>
    </citation>
    <scope>IDENTIFICATION</scope>
    <source>
        <tissue evidence="12 13">Seedling</tissue>
    </source>
</reference>
<evidence type="ECO:0000313" key="13">
    <source>
        <dbReference type="RefSeq" id="XP_024932072.2"/>
    </source>
</evidence>
<evidence type="ECO:0000256" key="10">
    <source>
        <dbReference type="SAM" id="Phobius"/>
    </source>
</evidence>
<gene>
    <name evidence="12 13" type="primary">LOC107424267</name>
</gene>
<dbReference type="Proteomes" id="UP001652623">
    <property type="component" value="Chromosome 7"/>
</dbReference>
<dbReference type="RefSeq" id="XP_024932072.2">
    <property type="nucleotide sequence ID" value="XM_025076304.3"/>
</dbReference>
<feature type="transmembrane region" description="Helical" evidence="10">
    <location>
        <begin position="300"/>
        <end position="320"/>
    </location>
</feature>
<dbReference type="AlphaFoldDB" id="A0A6P6GD22"/>
<sequence>MKLLDLFLVASMPVLKVLVLTALGLFLALDRVDVLGENARKQLNTIIFFVFNPALVSSNLSKAITLETVILMRFMPLNILATFVIGSALGWLLIKITRPPQRLKGLVLGCCAAGNLGNLPLIIIPAVCKEKGSPFGAPNICYTYGMTYASLSLAIGAIFLWSYVYNIVRISSSKVSIIVNSDELTSRVDSIGTTSELHQGNCSSTLIPPNHIGSASPNHAYKSALPFAKYNGTKKVPSSLGLSNFQVLCASIWVVITNGNKFDSNYSAIYCFWVSWQGSILEKIKHCLRMFSNKINLKKLFAPSIIGAVVGFIIGMVPQLRNIMIGSGAPLNVVHNSASLLGDVALPTVTLIMGGNLLKGLKSSGTLLSLILGIIAVRYIALPLLGIVIVRSATHFGLVHSDPLYQFVLLLQYALPPAINIGTMTQLFGAGESECSVIMLWTYALASVSLTLWSTFFMWLVV</sequence>
<keyword evidence="7" id="KW-0927">Auxin signaling pathway</keyword>
<feature type="transmembrane region" description="Helical" evidence="10">
    <location>
        <begin position="6"/>
        <end position="29"/>
    </location>
</feature>
<feature type="transmembrane region" description="Helical" evidence="10">
    <location>
        <begin position="410"/>
        <end position="428"/>
    </location>
</feature>
<organism evidence="11 12">
    <name type="scientific">Ziziphus jujuba</name>
    <name type="common">Chinese jujube</name>
    <name type="synonym">Ziziphus sativa</name>
    <dbReference type="NCBI Taxonomy" id="326968"/>
    <lineage>
        <taxon>Eukaryota</taxon>
        <taxon>Viridiplantae</taxon>
        <taxon>Streptophyta</taxon>
        <taxon>Embryophyta</taxon>
        <taxon>Tracheophyta</taxon>
        <taxon>Spermatophyta</taxon>
        <taxon>Magnoliopsida</taxon>
        <taxon>eudicotyledons</taxon>
        <taxon>Gunneridae</taxon>
        <taxon>Pentapetalae</taxon>
        <taxon>rosids</taxon>
        <taxon>fabids</taxon>
        <taxon>Rosales</taxon>
        <taxon>Rhamnaceae</taxon>
        <taxon>Paliureae</taxon>
        <taxon>Ziziphus</taxon>
    </lineage>
</organism>
<evidence type="ECO:0000313" key="12">
    <source>
        <dbReference type="RefSeq" id="XP_024932069.2"/>
    </source>
</evidence>
<comment type="subcellular location">
    <subcellularLocation>
        <location evidence="1">Endoplasmic reticulum membrane</location>
        <topology evidence="1">Multi-pass membrane protein</topology>
    </subcellularLocation>
</comment>
<evidence type="ECO:0000256" key="3">
    <source>
        <dbReference type="ARBA" id="ARBA00022692"/>
    </source>
</evidence>
<dbReference type="InterPro" id="IPR045033">
    <property type="entry name" value="PILS1/3/4/5/7"/>
</dbReference>
<name>A0A6P6GD22_ZIZJJ</name>
<keyword evidence="2" id="KW-0813">Transport</keyword>
<evidence type="ECO:0000256" key="6">
    <source>
        <dbReference type="ARBA" id="ARBA00023136"/>
    </source>
</evidence>
<feature type="transmembrane region" description="Helical" evidence="10">
    <location>
        <begin position="147"/>
        <end position="168"/>
    </location>
</feature>
<keyword evidence="3 10" id="KW-0812">Transmembrane</keyword>
<feature type="transmembrane region" description="Helical" evidence="10">
    <location>
        <begin position="340"/>
        <end position="358"/>
    </location>
</feature>
<feature type="transmembrane region" description="Helical" evidence="10">
    <location>
        <begin position="70"/>
        <end position="94"/>
    </location>
</feature>
<dbReference type="GeneID" id="107424267"/>
<evidence type="ECO:0000256" key="1">
    <source>
        <dbReference type="ARBA" id="ARBA00004477"/>
    </source>
</evidence>
<protein>
    <submittedName>
        <fullName evidence="12 13">Protein PIN-LIKES 3 isoform X1</fullName>
    </submittedName>
</protein>
<proteinExistence type="inferred from homology"/>
<dbReference type="GO" id="GO:0080162">
    <property type="term" value="P:endoplasmic reticulum to cytosol auxin transport"/>
    <property type="evidence" value="ECO:0007669"/>
    <property type="project" value="InterPro"/>
</dbReference>
<evidence type="ECO:0000256" key="4">
    <source>
        <dbReference type="ARBA" id="ARBA00022824"/>
    </source>
</evidence>
<evidence type="ECO:0000256" key="7">
    <source>
        <dbReference type="ARBA" id="ARBA00023294"/>
    </source>
</evidence>
<accession>A0A6P6GD22</accession>
<evidence type="ECO:0000256" key="8">
    <source>
        <dbReference type="ARBA" id="ARBA00025100"/>
    </source>
</evidence>